<keyword evidence="3" id="KW-1185">Reference proteome</keyword>
<evidence type="ECO:0000313" key="3">
    <source>
        <dbReference type="Proteomes" id="UP001331561"/>
    </source>
</evidence>
<evidence type="ECO:0000313" key="2">
    <source>
        <dbReference type="EMBL" id="MEC5387310.1"/>
    </source>
</evidence>
<reference evidence="2 3" key="1">
    <citation type="submission" date="2024-01" db="EMBL/GenBank/DDBJ databases">
        <title>Uliginosibacterium soil sp. nov.</title>
        <authorList>
            <person name="Lv Y."/>
        </authorList>
    </citation>
    <scope>NUCLEOTIDE SEQUENCE [LARGE SCALE GENOMIC DNA]</scope>
    <source>
        <strain evidence="2 3">H3</strain>
    </source>
</reference>
<gene>
    <name evidence="2" type="ORF">VVD49_16390</name>
</gene>
<accession>A0ABU6K6G8</accession>
<dbReference type="InterPro" id="IPR032750">
    <property type="entry name" value="TnsD_C"/>
</dbReference>
<dbReference type="Proteomes" id="UP001331561">
    <property type="component" value="Unassembled WGS sequence"/>
</dbReference>
<name>A0ABU6K6G8_9RHOO</name>
<protein>
    <submittedName>
        <fullName evidence="2">TnsD family Tn7-like transposition protein</fullName>
    </submittedName>
</protein>
<dbReference type="RefSeq" id="WP_327600285.1">
    <property type="nucleotide sequence ID" value="NZ_JAYXHS010000003.1"/>
</dbReference>
<proteinExistence type="predicted"/>
<dbReference type="EMBL" id="JAYXHS010000003">
    <property type="protein sequence ID" value="MEC5387310.1"/>
    <property type="molecule type" value="Genomic_DNA"/>
</dbReference>
<evidence type="ECO:0000259" key="1">
    <source>
        <dbReference type="Pfam" id="PF15978"/>
    </source>
</evidence>
<feature type="domain" description="Transposon Tn7 transposition protein TnsD C-terminal" evidence="1">
    <location>
        <begin position="4"/>
        <end position="351"/>
    </location>
</feature>
<comment type="caution">
    <text evidence="2">The sequence shown here is derived from an EMBL/GenBank/DDBJ whole genome shotgun (WGS) entry which is preliminary data.</text>
</comment>
<dbReference type="Pfam" id="PF15978">
    <property type="entry name" value="TnsD"/>
    <property type="match status" value="1"/>
</dbReference>
<organism evidence="2 3">
    <name type="scientific">Uliginosibacterium silvisoli</name>
    <dbReference type="NCBI Taxonomy" id="3114758"/>
    <lineage>
        <taxon>Bacteria</taxon>
        <taxon>Pseudomonadati</taxon>
        <taxon>Pseudomonadota</taxon>
        <taxon>Betaproteobacteria</taxon>
        <taxon>Rhodocyclales</taxon>
        <taxon>Zoogloeaceae</taxon>
        <taxon>Uliginosibacterium</taxon>
    </lineage>
</organism>
<sequence>MSAATLHQAYLHGMKQNGLLTRTGQVRATEFVGRFERTYQPLATVRPFDRIVTPRCVEGMLRLVRKPRSPANPVSHLLLIHFLFGTWDLFNAVVSWEGHMGPPASSEASPIDLPCHNPIGPSAPAHLIGPLLAISQKREAGNISLSKACREEGVDVGTAMRWLAKLGQPVPKRPKKLTDGVLSEARRLLDDGLPLVLIGDQLELSESTIDRICSESPEQMQRWKAANLEWKREKYRQAFLSAIAAEPTITRGQLRKLEGGGFSWLSRHDRAWLTERLPAPYSAVARPRIKRRPRVDWEARDAECARAIAQLAFDFQLQSWERIKPPAILRRLPKLSFSPRLDRLPKSRAAIAEILQHTHRSSD</sequence>